<dbReference type="Proteomes" id="UP000561459">
    <property type="component" value="Unassembled WGS sequence"/>
</dbReference>
<dbReference type="RefSeq" id="WP_246388646.1">
    <property type="nucleotide sequence ID" value="NZ_JACIDY010000005.1"/>
</dbReference>
<dbReference type="EMBL" id="JACIDY010000005">
    <property type="protein sequence ID" value="MBB3940663.1"/>
    <property type="molecule type" value="Genomic_DNA"/>
</dbReference>
<name>A0A7W6C4G2_9SPHN</name>
<evidence type="ECO:0000313" key="2">
    <source>
        <dbReference type="Proteomes" id="UP000561459"/>
    </source>
</evidence>
<dbReference type="SUPFAM" id="SSF64288">
    <property type="entry name" value="Chorismate lyase-like"/>
    <property type="match status" value="1"/>
</dbReference>
<reference evidence="1 2" key="1">
    <citation type="submission" date="2020-08" db="EMBL/GenBank/DDBJ databases">
        <title>Genomic Encyclopedia of Type Strains, Phase IV (KMG-IV): sequencing the most valuable type-strain genomes for metagenomic binning, comparative biology and taxonomic classification.</title>
        <authorList>
            <person name="Goeker M."/>
        </authorList>
    </citation>
    <scope>NUCLEOTIDE SEQUENCE [LARGE SCALE GENOMIC DNA]</scope>
    <source>
        <strain evidence="1 2">DSM 27568</strain>
    </source>
</reference>
<dbReference type="Gene3D" id="3.40.1410.10">
    <property type="entry name" value="Chorismate lyase-like"/>
    <property type="match status" value="1"/>
</dbReference>
<gene>
    <name evidence="1" type="ORF">GGR39_002320</name>
</gene>
<accession>A0A7W6C4G2</accession>
<sequence length="166" mass="17953">MSAFEATLARDASATRALENWCDARHIANPARVTAERLPMTTGTTPRFVRRALGLKPQQLIGSRKVRLSCGAIPLSIAWNWYDPARLTPAMRAALQDTDTPFGKVVAPLGFRRLALATQAGRVSPCPARTISTHRARLDLPGGTPLAYVIECYTAANLKAGQTLAE</sequence>
<protein>
    <recommendedName>
        <fullName evidence="3">Chorismate lyase</fullName>
    </recommendedName>
</protein>
<comment type="caution">
    <text evidence="1">The sequence shown here is derived from an EMBL/GenBank/DDBJ whole genome shotgun (WGS) entry which is preliminary data.</text>
</comment>
<evidence type="ECO:0000313" key="1">
    <source>
        <dbReference type="EMBL" id="MBB3940663.1"/>
    </source>
</evidence>
<dbReference type="AlphaFoldDB" id="A0A7W6C4G2"/>
<dbReference type="InterPro" id="IPR028978">
    <property type="entry name" value="Chorismate_lyase_/UTRA_dom_sf"/>
</dbReference>
<evidence type="ECO:0008006" key="3">
    <source>
        <dbReference type="Google" id="ProtNLM"/>
    </source>
</evidence>
<organism evidence="1 2">
    <name type="scientific">Novosphingobium fluoreni</name>
    <dbReference type="NCBI Taxonomy" id="1391222"/>
    <lineage>
        <taxon>Bacteria</taxon>
        <taxon>Pseudomonadati</taxon>
        <taxon>Pseudomonadota</taxon>
        <taxon>Alphaproteobacteria</taxon>
        <taxon>Sphingomonadales</taxon>
        <taxon>Sphingomonadaceae</taxon>
        <taxon>Novosphingobium</taxon>
    </lineage>
</organism>
<proteinExistence type="predicted"/>
<keyword evidence="2" id="KW-1185">Reference proteome</keyword>